<keyword evidence="2" id="KW-1185">Reference proteome</keyword>
<dbReference type="InterPro" id="IPR011990">
    <property type="entry name" value="TPR-like_helical_dom_sf"/>
</dbReference>
<proteinExistence type="predicted"/>
<gene>
    <name evidence="1" type="ORF">ACFLIM_17130</name>
</gene>
<evidence type="ECO:0000313" key="1">
    <source>
        <dbReference type="EMBL" id="MFG1704912.1"/>
    </source>
</evidence>
<dbReference type="Proteomes" id="UP001603978">
    <property type="component" value="Unassembled WGS sequence"/>
</dbReference>
<comment type="caution">
    <text evidence="1">The sequence shown here is derived from an EMBL/GenBank/DDBJ whole genome shotgun (WGS) entry which is preliminary data.</text>
</comment>
<evidence type="ECO:0000313" key="2">
    <source>
        <dbReference type="Proteomes" id="UP001603978"/>
    </source>
</evidence>
<protein>
    <submittedName>
        <fullName evidence="1">Tetratricopeptide repeat protein</fullName>
    </submittedName>
</protein>
<name>A0ABW7AC49_9ACTN</name>
<dbReference type="EMBL" id="JBICRM010000009">
    <property type="protein sequence ID" value="MFG1704912.1"/>
    <property type="molecule type" value="Genomic_DNA"/>
</dbReference>
<reference evidence="1 2" key="1">
    <citation type="submission" date="2024-10" db="EMBL/GenBank/DDBJ databases">
        <authorList>
            <person name="Topkara A.R."/>
            <person name="Saygin H."/>
        </authorList>
    </citation>
    <scope>NUCLEOTIDE SEQUENCE [LARGE SCALE GENOMIC DNA]</scope>
    <source>
        <strain evidence="1 2">M3C6</strain>
    </source>
</reference>
<organism evidence="1 2">
    <name type="scientific">Nonomuraea marmarensis</name>
    <dbReference type="NCBI Taxonomy" id="3351344"/>
    <lineage>
        <taxon>Bacteria</taxon>
        <taxon>Bacillati</taxon>
        <taxon>Actinomycetota</taxon>
        <taxon>Actinomycetes</taxon>
        <taxon>Streptosporangiales</taxon>
        <taxon>Streptosporangiaceae</taxon>
        <taxon>Nonomuraea</taxon>
    </lineage>
</organism>
<accession>A0ABW7AC49</accession>
<sequence length="53" mass="5689">MTTQLLPLAPFGDRSGEASTTQLLGEVHRSAGRTGLALDYLRHASAIRRSLPV</sequence>
<dbReference type="RefSeq" id="WP_393166403.1">
    <property type="nucleotide sequence ID" value="NZ_JBICRM010000009.1"/>
</dbReference>
<dbReference type="Gene3D" id="1.25.40.10">
    <property type="entry name" value="Tetratricopeptide repeat domain"/>
    <property type="match status" value="1"/>
</dbReference>